<evidence type="ECO:0000256" key="6">
    <source>
        <dbReference type="SAM" id="Phobius"/>
    </source>
</evidence>
<keyword evidence="4 6" id="KW-1133">Transmembrane helix</keyword>
<feature type="transmembrane region" description="Helical" evidence="6">
    <location>
        <begin position="23"/>
        <end position="41"/>
    </location>
</feature>
<evidence type="ECO:0000256" key="1">
    <source>
        <dbReference type="ARBA" id="ARBA00004141"/>
    </source>
</evidence>
<dbReference type="GO" id="GO:0055085">
    <property type="term" value="P:transmembrane transport"/>
    <property type="evidence" value="ECO:0007669"/>
    <property type="project" value="TreeGrafter"/>
</dbReference>
<evidence type="ECO:0000256" key="4">
    <source>
        <dbReference type="ARBA" id="ARBA00022989"/>
    </source>
</evidence>
<feature type="transmembrane region" description="Helical" evidence="6">
    <location>
        <begin position="168"/>
        <end position="193"/>
    </location>
</feature>
<evidence type="ECO:0000256" key="3">
    <source>
        <dbReference type="ARBA" id="ARBA00022692"/>
    </source>
</evidence>
<dbReference type="PANTHER" id="PTHR21716:SF15">
    <property type="entry name" value="TRANSPORT PROTEIN YRRI-RELATED"/>
    <property type="match status" value="1"/>
</dbReference>
<comment type="subcellular location">
    <subcellularLocation>
        <location evidence="1">Membrane</location>
        <topology evidence="1">Multi-pass membrane protein</topology>
    </subcellularLocation>
</comment>
<feature type="transmembrane region" description="Helical" evidence="6">
    <location>
        <begin position="229"/>
        <end position="250"/>
    </location>
</feature>
<dbReference type="InterPro" id="IPR002549">
    <property type="entry name" value="AI-2E-like"/>
</dbReference>
<keyword evidence="5 6" id="KW-0472">Membrane</keyword>
<proteinExistence type="inferred from homology"/>
<keyword evidence="8" id="KW-1185">Reference proteome</keyword>
<feature type="transmembrane region" description="Helical" evidence="6">
    <location>
        <begin position="91"/>
        <end position="112"/>
    </location>
</feature>
<organism evidence="7 8">
    <name type="scientific">Paenibacillus sambharensis</name>
    <dbReference type="NCBI Taxonomy" id="1803190"/>
    <lineage>
        <taxon>Bacteria</taxon>
        <taxon>Bacillati</taxon>
        <taxon>Bacillota</taxon>
        <taxon>Bacilli</taxon>
        <taxon>Bacillales</taxon>
        <taxon>Paenibacillaceae</taxon>
        <taxon>Paenibacillus</taxon>
    </lineage>
</organism>
<dbReference type="Pfam" id="PF01594">
    <property type="entry name" value="AI-2E_transport"/>
    <property type="match status" value="1"/>
</dbReference>
<dbReference type="PANTHER" id="PTHR21716">
    <property type="entry name" value="TRANSMEMBRANE PROTEIN"/>
    <property type="match status" value="1"/>
</dbReference>
<comment type="similarity">
    <text evidence="2">Belongs to the autoinducer-2 exporter (AI-2E) (TC 2.A.86) family.</text>
</comment>
<evidence type="ECO:0000256" key="2">
    <source>
        <dbReference type="ARBA" id="ARBA00009773"/>
    </source>
</evidence>
<evidence type="ECO:0000313" key="7">
    <source>
        <dbReference type="EMBL" id="PZD94238.1"/>
    </source>
</evidence>
<dbReference type="EMBL" id="QKRB01000054">
    <property type="protein sequence ID" value="PZD94238.1"/>
    <property type="molecule type" value="Genomic_DNA"/>
</dbReference>
<feature type="transmembrane region" description="Helical" evidence="6">
    <location>
        <begin position="48"/>
        <end position="71"/>
    </location>
</feature>
<dbReference type="Proteomes" id="UP000249522">
    <property type="component" value="Unassembled WGS sequence"/>
</dbReference>
<evidence type="ECO:0000256" key="5">
    <source>
        <dbReference type="ARBA" id="ARBA00023136"/>
    </source>
</evidence>
<protein>
    <submittedName>
        <fullName evidence="7">AI-2E family transporter</fullName>
    </submittedName>
</protein>
<gene>
    <name evidence="7" type="ORF">DNH61_19665</name>
</gene>
<dbReference type="OrthoDB" id="9793390at2"/>
<sequence>MVQVLIDAVQRGDRVEKWSNSRLFYGLVLVILALTALLLLLQLKPVIVVVYSFLKTVLAPFLIAMIISYVLNPIVCMLAERKMPRSVAVLLIYAVFCAALTVLLLNLIPMFVEQLEALNKHAPELTMRAQSFINDLNNNSFLPESIRSGINNSIYELEKRMSEAVISFVNNIGAMINVVFVAFIIPFLAFYILKDFAVFERTVIAYVPSAHRQSAVRLFKDIDEALGSYIRGQFIVCVLVGILAYIGYWLSGLPYPLLLAGVVMITNVIPYLGPFLGAAPALVVASTISFKMMLLVVIVNTACQVIESNVISPQVVGRTLHMHPLTIIFALLVGGEIAGLVGLILAVPIFAALKVILQHLFAYYVRRKTI</sequence>
<dbReference type="AlphaFoldDB" id="A0A2W1L2M5"/>
<keyword evidence="3 6" id="KW-0812">Transmembrane</keyword>
<evidence type="ECO:0000313" key="8">
    <source>
        <dbReference type="Proteomes" id="UP000249522"/>
    </source>
</evidence>
<name>A0A2W1L2M5_9BACL</name>
<comment type="caution">
    <text evidence="7">The sequence shown here is derived from an EMBL/GenBank/DDBJ whole genome shotgun (WGS) entry which is preliminary data.</text>
</comment>
<dbReference type="GO" id="GO:0016020">
    <property type="term" value="C:membrane"/>
    <property type="evidence" value="ECO:0007669"/>
    <property type="project" value="UniProtKB-SubCell"/>
</dbReference>
<feature type="transmembrane region" description="Helical" evidence="6">
    <location>
        <begin position="257"/>
        <end position="276"/>
    </location>
</feature>
<accession>A0A2W1L2M5</accession>
<reference evidence="7 8" key="1">
    <citation type="submission" date="2018-06" db="EMBL/GenBank/DDBJ databases">
        <title>Paenibacillus imtechensis sp. nov.</title>
        <authorList>
            <person name="Pinnaka A.K."/>
            <person name="Singh H."/>
            <person name="Kaur M."/>
        </authorList>
    </citation>
    <scope>NUCLEOTIDE SEQUENCE [LARGE SCALE GENOMIC DNA]</scope>
    <source>
        <strain evidence="7 8">SMB1</strain>
    </source>
</reference>